<gene>
    <name evidence="15" type="primary">cas4</name>
    <name evidence="15" type="ORF">NET02_05855</name>
</gene>
<protein>
    <recommendedName>
        <fullName evidence="4 13">CRISPR-associated exonuclease Cas4</fullName>
        <ecNumber evidence="3 13">3.1.12.1</ecNumber>
    </recommendedName>
</protein>
<dbReference type="InterPro" id="IPR011604">
    <property type="entry name" value="PDDEXK-like_dom_sf"/>
</dbReference>
<dbReference type="PANTHER" id="PTHR36531">
    <property type="entry name" value="CRISPR-ASSOCIATED EXONUCLEASE CAS4"/>
    <property type="match status" value="1"/>
</dbReference>
<comment type="cofactor">
    <cofactor evidence="13">
        <name>Mg(2+)</name>
        <dbReference type="ChEBI" id="CHEBI:18420"/>
    </cofactor>
    <cofactor evidence="13">
        <name>Mn(2+)</name>
        <dbReference type="ChEBI" id="CHEBI:29035"/>
    </cofactor>
    <text evidence="13">Mg(2+) or Mn(2+) required for ssDNA cleavage activity.</text>
</comment>
<dbReference type="InterPro" id="IPR051827">
    <property type="entry name" value="Cas4_exonuclease"/>
</dbReference>
<dbReference type="GO" id="GO:0004527">
    <property type="term" value="F:exonuclease activity"/>
    <property type="evidence" value="ECO:0007669"/>
    <property type="project" value="UniProtKB-KW"/>
</dbReference>
<proteinExistence type="inferred from homology"/>
<evidence type="ECO:0000256" key="2">
    <source>
        <dbReference type="ARBA" id="ARBA00009189"/>
    </source>
</evidence>
<dbReference type="GO" id="GO:0046872">
    <property type="term" value="F:metal ion binding"/>
    <property type="evidence" value="ECO:0007669"/>
    <property type="project" value="UniProtKB-KW"/>
</dbReference>
<keyword evidence="8 13" id="KW-0269">Exonuclease</keyword>
<dbReference type="EMBL" id="JAMSLR010000003">
    <property type="protein sequence ID" value="MCM8748663.1"/>
    <property type="molecule type" value="Genomic_DNA"/>
</dbReference>
<keyword evidence="5 13" id="KW-0540">Nuclease</keyword>
<evidence type="ECO:0000256" key="3">
    <source>
        <dbReference type="ARBA" id="ARBA00012768"/>
    </source>
</evidence>
<dbReference type="CDD" id="cd09637">
    <property type="entry name" value="Cas4_I-A_I-B_I-C_I-D_II-B"/>
    <property type="match status" value="1"/>
</dbReference>
<evidence type="ECO:0000313" key="16">
    <source>
        <dbReference type="Proteomes" id="UP001165306"/>
    </source>
</evidence>
<comment type="cofactor">
    <cofactor evidence="13">
        <name>iron-sulfur cluster</name>
        <dbReference type="ChEBI" id="CHEBI:30408"/>
    </cofactor>
</comment>
<keyword evidence="11 13" id="KW-0051">Antiviral defense</keyword>
<evidence type="ECO:0000256" key="5">
    <source>
        <dbReference type="ARBA" id="ARBA00022722"/>
    </source>
</evidence>
<organism evidence="15 16">
    <name type="scientific">Thermalbibacter longus</name>
    <dbReference type="NCBI Taxonomy" id="2951981"/>
    <lineage>
        <taxon>Bacteria</taxon>
        <taxon>Pseudomonadati</taxon>
        <taxon>Thermomicrobiota</taxon>
        <taxon>Thermomicrobia</taxon>
        <taxon>Thermomicrobiales</taxon>
        <taxon>Thermomicrobiaceae</taxon>
        <taxon>Thermalbibacter</taxon>
    </lineage>
</organism>
<reference evidence="15" key="1">
    <citation type="submission" date="2022-06" db="EMBL/GenBank/DDBJ databases">
        <title>CFH 74404 Thermomicrobiaceae sp.</title>
        <authorList>
            <person name="Ming H."/>
            <person name="Li W.-J."/>
            <person name="Zhao Z."/>
        </authorList>
    </citation>
    <scope>NUCLEOTIDE SEQUENCE</scope>
    <source>
        <strain evidence="15">CFH 74404</strain>
    </source>
</reference>
<dbReference type="InterPro" id="IPR013343">
    <property type="entry name" value="CRISPR-assoc_prot_Cas4"/>
</dbReference>
<dbReference type="Pfam" id="PF01930">
    <property type="entry name" value="Cas_Cas4"/>
    <property type="match status" value="1"/>
</dbReference>
<comment type="cofactor">
    <cofactor evidence="1">
        <name>[4Fe-4S] cluster</name>
        <dbReference type="ChEBI" id="CHEBI:49883"/>
    </cofactor>
</comment>
<dbReference type="AlphaFoldDB" id="A0AA41WEM0"/>
<evidence type="ECO:0000256" key="12">
    <source>
        <dbReference type="ARBA" id="ARBA00023211"/>
    </source>
</evidence>
<dbReference type="Proteomes" id="UP001165306">
    <property type="component" value="Unassembled WGS sequence"/>
</dbReference>
<keyword evidence="10 13" id="KW-0411">Iron-sulfur</keyword>
<evidence type="ECO:0000259" key="14">
    <source>
        <dbReference type="Pfam" id="PF01930"/>
    </source>
</evidence>
<evidence type="ECO:0000256" key="7">
    <source>
        <dbReference type="ARBA" id="ARBA00022801"/>
    </source>
</evidence>
<keyword evidence="16" id="KW-1185">Reference proteome</keyword>
<dbReference type="Gene3D" id="3.90.320.10">
    <property type="match status" value="1"/>
</dbReference>
<dbReference type="InterPro" id="IPR022765">
    <property type="entry name" value="Dna2/Cas4_DUF83"/>
</dbReference>
<dbReference type="PANTHER" id="PTHR36531:SF6">
    <property type="entry name" value="DNA REPLICATION ATP-DEPENDENT HELICASE_NUCLEASE DNA2"/>
    <property type="match status" value="1"/>
</dbReference>
<sequence>MEWDDDDRIPISALQHFVYCPRQCALIHLEQAWEENAFTLRGRRAHQGLDIPDGLIREGVRVEYAVPLWSDTLGLSGRADVVEFPDGVPYPVEHKVGSRRASRADEVQLCAQALCLEEMLGVAVPRGALFYRASRRRREVQFTPELRQRVYEVIEAVRTLLSQTSLPPPVADERCPDCSLIEICQPYAQAALGELVASLREEGLS</sequence>
<feature type="domain" description="DUF83" evidence="14">
    <location>
        <begin position="12"/>
        <end position="185"/>
    </location>
</feature>
<dbReference type="GO" id="GO:0051607">
    <property type="term" value="P:defense response to virus"/>
    <property type="evidence" value="ECO:0007669"/>
    <property type="project" value="UniProtKB-KW"/>
</dbReference>
<dbReference type="GO" id="GO:0051536">
    <property type="term" value="F:iron-sulfur cluster binding"/>
    <property type="evidence" value="ECO:0007669"/>
    <property type="project" value="UniProtKB-KW"/>
</dbReference>
<evidence type="ECO:0000256" key="11">
    <source>
        <dbReference type="ARBA" id="ARBA00023118"/>
    </source>
</evidence>
<dbReference type="RefSeq" id="WP_284056444.1">
    <property type="nucleotide sequence ID" value="NZ_JAMSLR010000003.1"/>
</dbReference>
<evidence type="ECO:0000256" key="9">
    <source>
        <dbReference type="ARBA" id="ARBA00023004"/>
    </source>
</evidence>
<accession>A0AA41WEM0</accession>
<keyword evidence="7 13" id="KW-0378">Hydrolase</keyword>
<dbReference type="NCBIfam" id="TIGR00372">
    <property type="entry name" value="cas4"/>
    <property type="match status" value="1"/>
</dbReference>
<evidence type="ECO:0000256" key="6">
    <source>
        <dbReference type="ARBA" id="ARBA00022723"/>
    </source>
</evidence>
<keyword evidence="12 13" id="KW-0464">Manganese</keyword>
<comment type="caution">
    <text evidence="15">The sequence shown here is derived from an EMBL/GenBank/DDBJ whole genome shotgun (WGS) entry which is preliminary data.</text>
</comment>
<comment type="function">
    <text evidence="13">CRISPR (clustered regularly interspaced short palindromic repeat) is an adaptive immune system that provides protection against mobile genetic elements (viruses, transposable elements and conjugative plasmids). CRISPR clusters contain sequences complementary to antecedent mobile elements and target invading nucleic acids. CRISPR clusters are transcribed and processed into CRISPR RNA (crRNA).</text>
</comment>
<keyword evidence="9 13" id="KW-0408">Iron</keyword>
<dbReference type="EC" id="3.1.12.1" evidence="3 13"/>
<name>A0AA41WEM0_9BACT</name>
<evidence type="ECO:0000256" key="13">
    <source>
        <dbReference type="RuleBase" id="RU365022"/>
    </source>
</evidence>
<evidence type="ECO:0000256" key="4">
    <source>
        <dbReference type="ARBA" id="ARBA00020049"/>
    </source>
</evidence>
<evidence type="ECO:0000313" key="15">
    <source>
        <dbReference type="EMBL" id="MCM8748663.1"/>
    </source>
</evidence>
<evidence type="ECO:0000256" key="1">
    <source>
        <dbReference type="ARBA" id="ARBA00001966"/>
    </source>
</evidence>
<comment type="similarity">
    <text evidence="2 13">Belongs to the CRISPR-associated exonuclease Cas4 family.</text>
</comment>
<evidence type="ECO:0000256" key="10">
    <source>
        <dbReference type="ARBA" id="ARBA00023014"/>
    </source>
</evidence>
<keyword evidence="6 13" id="KW-0479">Metal-binding</keyword>
<evidence type="ECO:0000256" key="8">
    <source>
        <dbReference type="ARBA" id="ARBA00022839"/>
    </source>
</evidence>